<evidence type="ECO:0000256" key="4">
    <source>
        <dbReference type="ARBA" id="ARBA00022771"/>
    </source>
</evidence>
<dbReference type="OrthoDB" id="654211at2759"/>
<evidence type="ECO:0000256" key="5">
    <source>
        <dbReference type="ARBA" id="ARBA00022833"/>
    </source>
</evidence>
<dbReference type="GO" id="GO:0000981">
    <property type="term" value="F:DNA-binding transcription factor activity, RNA polymerase II-specific"/>
    <property type="evidence" value="ECO:0007669"/>
    <property type="project" value="InterPro"/>
</dbReference>
<dbReference type="EMBL" id="KZ613943">
    <property type="protein sequence ID" value="PMD42185.1"/>
    <property type="molecule type" value="Genomic_DNA"/>
</dbReference>
<keyword evidence="2" id="KW-0479">Metal-binding</keyword>
<keyword evidence="4" id="KW-0863">Zinc-finger</keyword>
<feature type="region of interest" description="Disordered" evidence="7">
    <location>
        <begin position="1"/>
        <end position="40"/>
    </location>
</feature>
<dbReference type="GO" id="GO:0000785">
    <property type="term" value="C:chromatin"/>
    <property type="evidence" value="ECO:0007669"/>
    <property type="project" value="TreeGrafter"/>
</dbReference>
<protein>
    <recommendedName>
        <fullName evidence="10">Transcription factor domain-containing protein</fullName>
    </recommendedName>
</protein>
<dbReference type="InterPro" id="IPR051059">
    <property type="entry name" value="VerF-like"/>
</dbReference>
<dbReference type="GO" id="GO:0000978">
    <property type="term" value="F:RNA polymerase II cis-regulatory region sequence-specific DNA binding"/>
    <property type="evidence" value="ECO:0007669"/>
    <property type="project" value="InterPro"/>
</dbReference>
<evidence type="ECO:0000313" key="8">
    <source>
        <dbReference type="EMBL" id="PMD42185.1"/>
    </source>
</evidence>
<keyword evidence="9" id="KW-1185">Reference proteome</keyword>
<dbReference type="STRING" id="1149755.A0A2J6RUJ9"/>
<dbReference type="PANTHER" id="PTHR40626:SF3">
    <property type="entry name" value="TRANSCRIPTION FACTOR WITH C2H2 AND ZN(2)-CYS(6) DNA BINDING DOMAIN (EUROFUNG)-RELATED"/>
    <property type="match status" value="1"/>
</dbReference>
<dbReference type="GO" id="GO:0005634">
    <property type="term" value="C:nucleus"/>
    <property type="evidence" value="ECO:0007669"/>
    <property type="project" value="UniProtKB-SubCell"/>
</dbReference>
<evidence type="ECO:0000256" key="7">
    <source>
        <dbReference type="SAM" id="MobiDB-lite"/>
    </source>
</evidence>
<accession>A0A2J6RUJ9</accession>
<dbReference type="PANTHER" id="PTHR40626">
    <property type="entry name" value="MIP31509P"/>
    <property type="match status" value="1"/>
</dbReference>
<evidence type="ECO:0000256" key="6">
    <source>
        <dbReference type="ARBA" id="ARBA00023242"/>
    </source>
</evidence>
<keyword evidence="3" id="KW-0677">Repeat</keyword>
<reference evidence="8 9" key="1">
    <citation type="submission" date="2016-04" db="EMBL/GenBank/DDBJ databases">
        <title>A degradative enzymes factory behind the ericoid mycorrhizal symbiosis.</title>
        <authorList>
            <consortium name="DOE Joint Genome Institute"/>
            <person name="Martino E."/>
            <person name="Morin E."/>
            <person name="Grelet G."/>
            <person name="Kuo A."/>
            <person name="Kohler A."/>
            <person name="Daghino S."/>
            <person name="Barry K."/>
            <person name="Choi C."/>
            <person name="Cichocki N."/>
            <person name="Clum A."/>
            <person name="Copeland A."/>
            <person name="Hainaut M."/>
            <person name="Haridas S."/>
            <person name="Labutti K."/>
            <person name="Lindquist E."/>
            <person name="Lipzen A."/>
            <person name="Khouja H.-R."/>
            <person name="Murat C."/>
            <person name="Ohm R."/>
            <person name="Olson A."/>
            <person name="Spatafora J."/>
            <person name="Veneault-Fourrey C."/>
            <person name="Henrissat B."/>
            <person name="Grigoriev I."/>
            <person name="Martin F."/>
            <person name="Perotto S."/>
        </authorList>
    </citation>
    <scope>NUCLEOTIDE SEQUENCE [LARGE SCALE GENOMIC DNA]</scope>
    <source>
        <strain evidence="8 9">F</strain>
    </source>
</reference>
<dbReference type="AlphaFoldDB" id="A0A2J6RUJ9"/>
<feature type="compositionally biased region" description="Low complexity" evidence="7">
    <location>
        <begin position="16"/>
        <end position="40"/>
    </location>
</feature>
<comment type="subcellular location">
    <subcellularLocation>
        <location evidence="1">Nucleus</location>
    </subcellularLocation>
</comment>
<evidence type="ECO:0000313" key="9">
    <source>
        <dbReference type="Proteomes" id="UP000235786"/>
    </source>
</evidence>
<evidence type="ECO:0000256" key="1">
    <source>
        <dbReference type="ARBA" id="ARBA00004123"/>
    </source>
</evidence>
<evidence type="ECO:0008006" key="10">
    <source>
        <dbReference type="Google" id="ProtNLM"/>
    </source>
</evidence>
<proteinExistence type="predicted"/>
<sequence length="429" mass="47445">MPVTGSTPSHDERHSQNPSQSSSSYQSLLSSSPTSTTQSTSCQPSFDFLLNFIRASGLKTTGLLSSSQIRLKRNVPAAQAKSFIIGAFMSDSDQDVSLAREWLEFGEEIVFSSALLSAEPIERVTSDDIPPLRVIQAAYIICIVLNWEGSDTMKRRVRHHHFAAVVSAVREIGVSSSNHYPVDFVSACDFSWHKFIEREEAIRTFTYVFLLDTAFVIFNNTPPRMVLHEMSLEMAASESCFQAENAADSYKHWQAHIPQQFAVPGSTLLLLGEAISTLMREAYDAHAPRFADLSTLNLFTIIAGLHTVVFQQLSLFTCLPTDLQPVRTALLRWQSLWTLRSDKNHPNLPDADERPSWQDTGFIGQAEEFAWLVLARLDKIEGHTKTAGNVIGLQQATPTVEGPAAAGRLDDTSMTVVTDLMLSLTVGGH</sequence>
<dbReference type="Proteomes" id="UP000235786">
    <property type="component" value="Unassembled WGS sequence"/>
</dbReference>
<organism evidence="8 9">
    <name type="scientific">Hyaloscypha variabilis (strain UAMH 11265 / GT02V1 / F)</name>
    <name type="common">Meliniomyces variabilis</name>
    <dbReference type="NCBI Taxonomy" id="1149755"/>
    <lineage>
        <taxon>Eukaryota</taxon>
        <taxon>Fungi</taxon>
        <taxon>Dikarya</taxon>
        <taxon>Ascomycota</taxon>
        <taxon>Pezizomycotina</taxon>
        <taxon>Leotiomycetes</taxon>
        <taxon>Helotiales</taxon>
        <taxon>Hyaloscyphaceae</taxon>
        <taxon>Hyaloscypha</taxon>
        <taxon>Hyaloscypha variabilis</taxon>
    </lineage>
</organism>
<evidence type="ECO:0000256" key="2">
    <source>
        <dbReference type="ARBA" id="ARBA00022723"/>
    </source>
</evidence>
<keyword evidence="5" id="KW-0862">Zinc</keyword>
<gene>
    <name evidence="8" type="ORF">L207DRAFT_527125</name>
</gene>
<dbReference type="GO" id="GO:0008270">
    <property type="term" value="F:zinc ion binding"/>
    <property type="evidence" value="ECO:0007669"/>
    <property type="project" value="UniProtKB-KW"/>
</dbReference>
<name>A0A2J6RUJ9_HYAVF</name>
<evidence type="ECO:0000256" key="3">
    <source>
        <dbReference type="ARBA" id="ARBA00022737"/>
    </source>
</evidence>
<keyword evidence="6" id="KW-0539">Nucleus</keyword>